<keyword evidence="11" id="KW-0539">Nucleus</keyword>
<dbReference type="PROSITE" id="PS51192">
    <property type="entry name" value="HELICASE_ATP_BIND_1"/>
    <property type="match status" value="1"/>
</dbReference>
<dbReference type="InterPro" id="IPR001161">
    <property type="entry name" value="XPB/Ssl2"/>
</dbReference>
<evidence type="ECO:0000313" key="18">
    <source>
        <dbReference type="Proteomes" id="UP000007799"/>
    </source>
</evidence>
<keyword evidence="6" id="KW-0347">Helicase</keyword>
<dbReference type="GO" id="GO:0005524">
    <property type="term" value="F:ATP binding"/>
    <property type="evidence" value="ECO:0007669"/>
    <property type="project" value="UniProtKB-KW"/>
</dbReference>
<accession>F2U4G2</accession>
<dbReference type="InParanoid" id="F2U4G2"/>
<dbReference type="CDD" id="cd18029">
    <property type="entry name" value="DEXHc_XPB"/>
    <property type="match status" value="1"/>
</dbReference>
<comment type="similarity">
    <text evidence="2">Belongs to the helicase family. RAD25/XPB subfamily.</text>
</comment>
<keyword evidence="7" id="KW-0067">ATP-binding</keyword>
<dbReference type="Pfam" id="PF16203">
    <property type="entry name" value="ERCC3_RAD25_C"/>
    <property type="match status" value="1"/>
</dbReference>
<evidence type="ECO:0000313" key="17">
    <source>
        <dbReference type="EMBL" id="EGD82528.1"/>
    </source>
</evidence>
<reference evidence="17" key="1">
    <citation type="submission" date="2009-08" db="EMBL/GenBank/DDBJ databases">
        <title>Annotation of Salpingoeca rosetta.</title>
        <authorList>
            <consortium name="The Broad Institute Genome Sequencing Platform"/>
            <person name="Russ C."/>
            <person name="Cuomo C."/>
            <person name="Burger G."/>
            <person name="Gray M.W."/>
            <person name="Holland P.W.H."/>
            <person name="King N."/>
            <person name="Lang F.B.F."/>
            <person name="Roger A.J."/>
            <person name="Ruiz-Trillo I."/>
            <person name="Young S.K."/>
            <person name="Zeng Q."/>
            <person name="Gargeya S."/>
            <person name="Alvarado L."/>
            <person name="Berlin A."/>
            <person name="Chapman S.B."/>
            <person name="Chen Z."/>
            <person name="Freedman E."/>
            <person name="Gellesch M."/>
            <person name="Goldberg J."/>
            <person name="Griggs A."/>
            <person name="Gujja S."/>
            <person name="Heilman E."/>
            <person name="Heiman D."/>
            <person name="Howarth C."/>
            <person name="Mehta T."/>
            <person name="Neiman D."/>
            <person name="Pearson M."/>
            <person name="Roberts A."/>
            <person name="Saif S."/>
            <person name="Shea T."/>
            <person name="Shenoy N."/>
            <person name="Sisk P."/>
            <person name="Stolte C."/>
            <person name="Sykes S."/>
            <person name="White J."/>
            <person name="Yandava C."/>
            <person name="Haas B."/>
            <person name="Nusbaum C."/>
            <person name="Birren B."/>
        </authorList>
    </citation>
    <scope>NUCLEOTIDE SEQUENCE [LARGE SCALE GENOMIC DNA]</scope>
    <source>
        <strain evidence="17">ATCC 50818</strain>
    </source>
</reference>
<dbReference type="InterPro" id="IPR032438">
    <property type="entry name" value="ERCC3_RAD25_C"/>
</dbReference>
<sequence>MSSAKSKTKVKVKKEVKLEEDEAIDWAEDDGEAEDFEELQRREEAVAPHDEDGAIDMSHMQLKPDHEVRPIIVTPDKRIFLETFSPVYQQAVEFLIAIAEPERRPESIHEYRMTRDSLYAAASLGLGADHIIEVLHRLSKTSIPAVVCEYVRHYTSRYGKVTLFLEKNRYFLESSDPSVLQTLLRDPEIQSGRVMQVEGEGADADGGLITKQVPSVDPTKIAGLRPAGQAKPSSAEGGDEELTDAAILAATERAELEAALPEDLRMLLSNIEGDVEKEDDVDRVSFEIKRSSVQTIQKRLLKDLEYPLLLEYDYTHDPSIPRLDIDLKPTCRLRPYQEKSLRKMFNHGRARSGIIVLPCGAGKTLTGVTAVSTIKRRAIVLCTSNVAVEQWRREFVRWCDVDHRVVRKFTSADKHMPPDNCILCATYSMLAAKQNRSVEAKQMIEWITGRSWGIMILDEVQTVPAKTFRELLTRIPAHCKLGLTATLVREDGKINDLRFMVGPKLYEANWIDLQEAGYIARVKCFEVWCPMVQSFYEQYWRTDSHAQKMKLCVCNPNKFSACEFLIRKHEARGDKIIVFSDDIFALHELATKLNKEYISGDTPDRQRHEILDRYKKRDDFRTIFFSKIADNAFDLPEANVLIQVSSQGGARRQEAQRLGRILRAKSNTKTRPGEPNAFFYSLVSRDTKEMAYATARQRFLVDQGYAFQVLTRLVGFEEEAKVTPFVFDSPAEQKQLLIKIAESSSMIEEARNAANAAKKAKRAGKSVVQRASMDAFAGAGDMVYEERRVRKKKPLRKLLFGRRK</sequence>
<dbReference type="GO" id="GO:0006367">
    <property type="term" value="P:transcription initiation at RNA polymerase II promoter"/>
    <property type="evidence" value="ECO:0007669"/>
    <property type="project" value="InterPro"/>
</dbReference>
<dbReference type="OrthoDB" id="10262986at2759"/>
<keyword evidence="5" id="KW-0378">Hydrolase</keyword>
<name>F2U4G2_SALR5</name>
<dbReference type="NCBIfam" id="TIGR00603">
    <property type="entry name" value="rad25"/>
    <property type="match status" value="1"/>
</dbReference>
<organism evidence="18">
    <name type="scientific">Salpingoeca rosetta (strain ATCC 50818 / BSB-021)</name>
    <dbReference type="NCBI Taxonomy" id="946362"/>
    <lineage>
        <taxon>Eukaryota</taxon>
        <taxon>Choanoflagellata</taxon>
        <taxon>Craspedida</taxon>
        <taxon>Salpingoecidae</taxon>
        <taxon>Salpingoeca</taxon>
    </lineage>
</organism>
<keyword evidence="18" id="KW-1185">Reference proteome</keyword>
<dbReference type="GO" id="GO:0003677">
    <property type="term" value="F:DNA binding"/>
    <property type="evidence" value="ECO:0007669"/>
    <property type="project" value="UniProtKB-KW"/>
</dbReference>
<dbReference type="GO" id="GO:0000112">
    <property type="term" value="C:nucleotide-excision repair factor 3 complex"/>
    <property type="evidence" value="ECO:0007669"/>
    <property type="project" value="TreeGrafter"/>
</dbReference>
<feature type="domain" description="Helicase C-terminal" evidence="16">
    <location>
        <begin position="560"/>
        <end position="715"/>
    </location>
</feature>
<evidence type="ECO:0000256" key="13">
    <source>
        <dbReference type="ARBA" id="ARBA00034808"/>
    </source>
</evidence>
<evidence type="ECO:0000256" key="12">
    <source>
        <dbReference type="ARBA" id="ARBA00034617"/>
    </source>
</evidence>
<dbReference type="Pfam" id="PF04851">
    <property type="entry name" value="ResIII"/>
    <property type="match status" value="1"/>
</dbReference>
<comment type="subcellular location">
    <subcellularLocation>
        <location evidence="1">Nucleus</location>
    </subcellularLocation>
</comment>
<dbReference type="PRINTS" id="PR00851">
    <property type="entry name" value="XRODRMPGMNTB"/>
</dbReference>
<evidence type="ECO:0000256" key="6">
    <source>
        <dbReference type="ARBA" id="ARBA00022806"/>
    </source>
</evidence>
<evidence type="ECO:0000256" key="7">
    <source>
        <dbReference type="ARBA" id="ARBA00022840"/>
    </source>
</evidence>
<comment type="catalytic activity">
    <reaction evidence="12">
        <text>Couples ATP hydrolysis with the unwinding of duplex DNA by translocating in the 3'-5' direction.</text>
        <dbReference type="EC" id="5.6.2.4"/>
    </reaction>
</comment>
<dbReference type="FunFam" id="3.40.50.300:FF:000077">
    <property type="entry name" value="Probable DNA repair helicase RAD25"/>
    <property type="match status" value="1"/>
</dbReference>
<dbReference type="PANTHER" id="PTHR11274">
    <property type="entry name" value="RAD25/XP-B DNA REPAIR HELICASE"/>
    <property type="match status" value="1"/>
</dbReference>
<evidence type="ECO:0000256" key="4">
    <source>
        <dbReference type="ARBA" id="ARBA00022763"/>
    </source>
</evidence>
<comment type="catalytic activity">
    <reaction evidence="14">
        <text>ATP + H2O = ADP + phosphate + H(+)</text>
        <dbReference type="Rhea" id="RHEA:13065"/>
        <dbReference type="ChEBI" id="CHEBI:15377"/>
        <dbReference type="ChEBI" id="CHEBI:15378"/>
        <dbReference type="ChEBI" id="CHEBI:30616"/>
        <dbReference type="ChEBI" id="CHEBI:43474"/>
        <dbReference type="ChEBI" id="CHEBI:456216"/>
        <dbReference type="EC" id="5.6.2.4"/>
    </reaction>
</comment>
<dbReference type="Gene3D" id="3.40.50.300">
    <property type="entry name" value="P-loop containing nucleotide triphosphate hydrolases"/>
    <property type="match status" value="2"/>
</dbReference>
<dbReference type="InterPro" id="IPR032830">
    <property type="entry name" value="XPB/Ssl2_N"/>
</dbReference>
<dbReference type="EC" id="5.6.2.4" evidence="13"/>
<evidence type="ECO:0000259" key="15">
    <source>
        <dbReference type="PROSITE" id="PS51192"/>
    </source>
</evidence>
<dbReference type="SMART" id="SM00490">
    <property type="entry name" value="HELICc"/>
    <property type="match status" value="1"/>
</dbReference>
<evidence type="ECO:0000256" key="10">
    <source>
        <dbReference type="ARBA" id="ARBA00023235"/>
    </source>
</evidence>
<dbReference type="SUPFAM" id="SSF52540">
    <property type="entry name" value="P-loop containing nucleoside triphosphate hydrolases"/>
    <property type="match status" value="2"/>
</dbReference>
<evidence type="ECO:0000256" key="5">
    <source>
        <dbReference type="ARBA" id="ARBA00022801"/>
    </source>
</evidence>
<dbReference type="EMBL" id="GL832961">
    <property type="protein sequence ID" value="EGD82528.1"/>
    <property type="molecule type" value="Genomic_DNA"/>
</dbReference>
<feature type="domain" description="Helicase ATP-binding" evidence="15">
    <location>
        <begin position="344"/>
        <end position="505"/>
    </location>
</feature>
<dbReference type="GeneID" id="16076351"/>
<keyword evidence="3" id="KW-0547">Nucleotide-binding</keyword>
<dbReference type="GO" id="GO:0043138">
    <property type="term" value="F:3'-5' DNA helicase activity"/>
    <property type="evidence" value="ECO:0007669"/>
    <property type="project" value="UniProtKB-EC"/>
</dbReference>
<evidence type="ECO:0000259" key="16">
    <source>
        <dbReference type="PROSITE" id="PS51194"/>
    </source>
</evidence>
<keyword evidence="4" id="KW-0227">DNA damage</keyword>
<dbReference type="SMART" id="SM00487">
    <property type="entry name" value="DEXDc"/>
    <property type="match status" value="1"/>
</dbReference>
<dbReference type="AlphaFoldDB" id="F2U4G2"/>
<dbReference type="GO" id="GO:0006289">
    <property type="term" value="P:nucleotide-excision repair"/>
    <property type="evidence" value="ECO:0007669"/>
    <property type="project" value="InterPro"/>
</dbReference>
<dbReference type="GO" id="GO:0005675">
    <property type="term" value="C:transcription factor TFIIH holo complex"/>
    <property type="evidence" value="ECO:0007669"/>
    <property type="project" value="TreeGrafter"/>
</dbReference>
<dbReference type="PROSITE" id="PS51194">
    <property type="entry name" value="HELICASE_CTER"/>
    <property type="match status" value="1"/>
</dbReference>
<dbReference type="eggNOG" id="KOG1123">
    <property type="taxonomic scope" value="Eukaryota"/>
</dbReference>
<dbReference type="KEGG" id="sre:PTSG_03178"/>
<dbReference type="GO" id="GO:0016787">
    <property type="term" value="F:hydrolase activity"/>
    <property type="evidence" value="ECO:0007669"/>
    <property type="project" value="UniProtKB-KW"/>
</dbReference>
<evidence type="ECO:0000256" key="2">
    <source>
        <dbReference type="ARBA" id="ARBA00006637"/>
    </source>
</evidence>
<evidence type="ECO:0000256" key="8">
    <source>
        <dbReference type="ARBA" id="ARBA00023125"/>
    </source>
</evidence>
<evidence type="ECO:0000256" key="14">
    <source>
        <dbReference type="ARBA" id="ARBA00048988"/>
    </source>
</evidence>
<keyword evidence="8" id="KW-0238">DNA-binding</keyword>
<keyword evidence="9" id="KW-0234">DNA repair</keyword>
<dbReference type="FunCoup" id="F2U4G2">
    <property type="interactions" value="1549"/>
</dbReference>
<dbReference type="InterPro" id="IPR014001">
    <property type="entry name" value="Helicase_ATP-bd"/>
</dbReference>
<dbReference type="RefSeq" id="XP_004995764.1">
    <property type="nucleotide sequence ID" value="XM_004995707.1"/>
</dbReference>
<evidence type="ECO:0000256" key="3">
    <source>
        <dbReference type="ARBA" id="ARBA00022741"/>
    </source>
</evidence>
<dbReference type="CDD" id="cd18789">
    <property type="entry name" value="SF2_C_XPB"/>
    <property type="match status" value="1"/>
</dbReference>
<evidence type="ECO:0000256" key="11">
    <source>
        <dbReference type="ARBA" id="ARBA00023242"/>
    </source>
</evidence>
<dbReference type="InterPro" id="IPR050615">
    <property type="entry name" value="ATP-dep_DNA_Helicase"/>
</dbReference>
<evidence type="ECO:0000256" key="9">
    <source>
        <dbReference type="ARBA" id="ARBA00023204"/>
    </source>
</evidence>
<dbReference type="InterPro" id="IPR001650">
    <property type="entry name" value="Helicase_C-like"/>
</dbReference>
<evidence type="ECO:0000256" key="1">
    <source>
        <dbReference type="ARBA" id="ARBA00004123"/>
    </source>
</evidence>
<dbReference type="InterPro" id="IPR027417">
    <property type="entry name" value="P-loop_NTPase"/>
</dbReference>
<dbReference type="PANTHER" id="PTHR11274:SF0">
    <property type="entry name" value="GENERAL TRANSCRIPTION AND DNA REPAIR FACTOR IIH HELICASE SUBUNIT XPB"/>
    <property type="match status" value="1"/>
</dbReference>
<dbReference type="FunFam" id="3.40.50.300:FF:000117">
    <property type="entry name" value="Putative DNA repair helicase rad25"/>
    <property type="match status" value="1"/>
</dbReference>
<dbReference type="Proteomes" id="UP000007799">
    <property type="component" value="Unassembled WGS sequence"/>
</dbReference>
<keyword evidence="10" id="KW-0413">Isomerase</keyword>
<dbReference type="InterPro" id="IPR006935">
    <property type="entry name" value="Helicase/UvrB_N"/>
</dbReference>
<proteinExistence type="inferred from homology"/>
<dbReference type="GO" id="GO:0097550">
    <property type="term" value="C:transcription preinitiation complex"/>
    <property type="evidence" value="ECO:0007669"/>
    <property type="project" value="TreeGrafter"/>
</dbReference>
<dbReference type="STRING" id="946362.F2U4G2"/>
<protein>
    <recommendedName>
        <fullName evidence="13">DNA 3'-5' helicase</fullName>
        <ecNumber evidence="13">5.6.2.4</ecNumber>
    </recommendedName>
</protein>
<gene>
    <name evidence="17" type="ORF">PTSG_03178</name>
</gene>
<dbReference type="Pfam" id="PF13625">
    <property type="entry name" value="Helicase_C_3"/>
    <property type="match status" value="1"/>
</dbReference>
<dbReference type="OMA" id="RCQEIDY"/>